<dbReference type="RefSeq" id="WP_338668764.1">
    <property type="nucleotide sequence ID" value="NZ_CP146609.1"/>
</dbReference>
<dbReference type="InterPro" id="IPR006674">
    <property type="entry name" value="HD_domain"/>
</dbReference>
<evidence type="ECO:0000313" key="3">
    <source>
        <dbReference type="Proteomes" id="UP001385389"/>
    </source>
</evidence>
<feature type="domain" description="HD" evidence="1">
    <location>
        <begin position="43"/>
        <end position="157"/>
    </location>
</feature>
<dbReference type="EMBL" id="CP146609">
    <property type="protein sequence ID" value="WWX23049.1"/>
    <property type="molecule type" value="Genomic_DNA"/>
</dbReference>
<name>A0ABZ2IWH4_9BACT</name>
<organism evidence="2 3">
    <name type="scientific">Pseudodesulfovibrio methanolicus</name>
    <dbReference type="NCBI Taxonomy" id="3126690"/>
    <lineage>
        <taxon>Bacteria</taxon>
        <taxon>Pseudomonadati</taxon>
        <taxon>Thermodesulfobacteriota</taxon>
        <taxon>Desulfovibrionia</taxon>
        <taxon>Desulfovibrionales</taxon>
        <taxon>Desulfovibrionaceae</taxon>
    </lineage>
</organism>
<evidence type="ECO:0000259" key="1">
    <source>
        <dbReference type="Pfam" id="PF01966"/>
    </source>
</evidence>
<gene>
    <name evidence="2" type="ORF">V8V93_02340</name>
</gene>
<evidence type="ECO:0000313" key="2">
    <source>
        <dbReference type="EMBL" id="WWX23049.1"/>
    </source>
</evidence>
<dbReference type="SUPFAM" id="SSF109604">
    <property type="entry name" value="HD-domain/PDEase-like"/>
    <property type="match status" value="1"/>
</dbReference>
<dbReference type="Proteomes" id="UP001385389">
    <property type="component" value="Chromosome"/>
</dbReference>
<dbReference type="Pfam" id="PF01966">
    <property type="entry name" value="HD"/>
    <property type="match status" value="1"/>
</dbReference>
<proteinExistence type="predicted"/>
<protein>
    <submittedName>
        <fullName evidence="2">HD domain-containing protein</fullName>
    </submittedName>
</protein>
<sequence>MRYNVAMDTRITRCLRWLVDYARTFEDRAPEELRVRVRRKIVHPMRVLAHVRHILKEERPTPELALAAEIAAILHDAGRFAQLVDRRTADDGSEYDHGREGARILDGSDVLDVLDGHWRSVVIEAVRLHNRAALPEGMEPDARVVTEMVRDADKLDAVRNSVGGLLRKELTGRAIKYGITVHPTEVSADTVRRTRERKLIPYASMRWSNDFVLFLCAWVHDLHFSYAYNRLIDTGHFEQLLALLPNQGVFPELKAQLRGDLHRLAGRKRTVA</sequence>
<dbReference type="Gene3D" id="1.10.3210.10">
    <property type="entry name" value="Hypothetical protein af1432"/>
    <property type="match status" value="1"/>
</dbReference>
<reference evidence="2 3" key="1">
    <citation type="submission" date="2024-03" db="EMBL/GenBank/DDBJ databases">
        <title>Phenotype and Genome Characterization of a Sulfate-Reducing Bacterium Pseudodesulfovibrio sp. strain 5S69, isolated from Petroleum Reservoir in Tatarstan (Russia).</title>
        <authorList>
            <person name="Bidzhieva S.K."/>
            <person name="Kadnikov V."/>
            <person name="Tourova T.P."/>
            <person name="Samigullina S.R."/>
            <person name="Sokolova D.S."/>
            <person name="Poltaraus A.B."/>
            <person name="Avtukh A.N."/>
            <person name="Tereshina V.M."/>
            <person name="Mardanov A.V."/>
            <person name="Nazina T.N."/>
        </authorList>
    </citation>
    <scope>NUCLEOTIDE SEQUENCE [LARGE SCALE GENOMIC DNA]</scope>
    <source>
        <strain evidence="2 3">5S69</strain>
    </source>
</reference>
<keyword evidence="3" id="KW-1185">Reference proteome</keyword>
<accession>A0ABZ2IWH4</accession>